<dbReference type="Proteomes" id="UP000652219">
    <property type="component" value="Unassembled WGS sequence"/>
</dbReference>
<comment type="caution">
    <text evidence="1">The sequence shown here is derived from an EMBL/GenBank/DDBJ whole genome shotgun (WGS) entry which is preliminary data.</text>
</comment>
<accession>A0A8H6N3P7</accession>
<dbReference type="AlphaFoldDB" id="A0A8H6N3P7"/>
<evidence type="ECO:0000313" key="1">
    <source>
        <dbReference type="EMBL" id="KAF6818315.1"/>
    </source>
</evidence>
<name>A0A8H6N3P7_9PEZI</name>
<organism evidence="1 2">
    <name type="scientific">Colletotrichum sojae</name>
    <dbReference type="NCBI Taxonomy" id="2175907"/>
    <lineage>
        <taxon>Eukaryota</taxon>
        <taxon>Fungi</taxon>
        <taxon>Dikarya</taxon>
        <taxon>Ascomycota</taxon>
        <taxon>Pezizomycotina</taxon>
        <taxon>Sordariomycetes</taxon>
        <taxon>Hypocreomycetidae</taxon>
        <taxon>Glomerellales</taxon>
        <taxon>Glomerellaceae</taxon>
        <taxon>Colletotrichum</taxon>
        <taxon>Colletotrichum orchidearum species complex</taxon>
    </lineage>
</organism>
<gene>
    <name evidence="1" type="ORF">CSOJ01_01956</name>
</gene>
<proteinExistence type="predicted"/>
<reference evidence="1 2" key="1">
    <citation type="journal article" date="2020" name="Phytopathology">
        <title>Genome Sequence Resources of Colletotrichum truncatum, C. plurivorum, C. musicola, and C. sojae: Four Species Pathogenic to Soybean (Glycine max).</title>
        <authorList>
            <person name="Rogerio F."/>
            <person name="Boufleur T.R."/>
            <person name="Ciampi-Guillardi M."/>
            <person name="Sukno S.A."/>
            <person name="Thon M.R."/>
            <person name="Massola Junior N.S."/>
            <person name="Baroncelli R."/>
        </authorList>
    </citation>
    <scope>NUCLEOTIDE SEQUENCE [LARGE SCALE GENOMIC DNA]</scope>
    <source>
        <strain evidence="1 2">LFN0009</strain>
    </source>
</reference>
<protein>
    <submittedName>
        <fullName evidence="1">Ankyrin and het domain protein</fullName>
    </submittedName>
</protein>
<dbReference type="EMBL" id="WIGN01000016">
    <property type="protein sequence ID" value="KAF6818315.1"/>
    <property type="molecule type" value="Genomic_DNA"/>
</dbReference>
<sequence length="102" mass="11840">MQSLMWGEAFLGRLGEGWKVRHVADNSAYEFTDPEGAITDKDPRMEELPPGWHEMIHPGGAPVWYKRENEETRECSWAWTDPRFDPDNLRARGVKIEKLTLV</sequence>
<evidence type="ECO:0000313" key="2">
    <source>
        <dbReference type="Proteomes" id="UP000652219"/>
    </source>
</evidence>
<keyword evidence="2" id="KW-1185">Reference proteome</keyword>